<dbReference type="AlphaFoldDB" id="A0AAV7F925"/>
<dbReference type="PANTHER" id="PTHR34196:SF4">
    <property type="entry name" value="OS06G0208200 PROTEIN"/>
    <property type="match status" value="1"/>
</dbReference>
<keyword evidence="3" id="KW-1185">Reference proteome</keyword>
<dbReference type="EMBL" id="JAINDJ010000002">
    <property type="protein sequence ID" value="KAG9457680.1"/>
    <property type="molecule type" value="Genomic_DNA"/>
</dbReference>
<comment type="caution">
    <text evidence="2">The sequence shown here is derived from an EMBL/GenBank/DDBJ whole genome shotgun (WGS) entry which is preliminary data.</text>
</comment>
<reference evidence="2 3" key="1">
    <citation type="submission" date="2021-07" db="EMBL/GenBank/DDBJ databases">
        <title>The Aristolochia fimbriata genome: insights into angiosperm evolution, floral development and chemical biosynthesis.</title>
        <authorList>
            <person name="Jiao Y."/>
        </authorList>
    </citation>
    <scope>NUCLEOTIDE SEQUENCE [LARGE SCALE GENOMIC DNA]</scope>
    <source>
        <strain evidence="2">IBCAS-2021</strain>
        <tissue evidence="2">Leaf</tissue>
    </source>
</reference>
<organism evidence="2 3">
    <name type="scientific">Aristolochia fimbriata</name>
    <name type="common">White veined hardy Dutchman's pipe vine</name>
    <dbReference type="NCBI Taxonomy" id="158543"/>
    <lineage>
        <taxon>Eukaryota</taxon>
        <taxon>Viridiplantae</taxon>
        <taxon>Streptophyta</taxon>
        <taxon>Embryophyta</taxon>
        <taxon>Tracheophyta</taxon>
        <taxon>Spermatophyta</taxon>
        <taxon>Magnoliopsida</taxon>
        <taxon>Magnoliidae</taxon>
        <taxon>Piperales</taxon>
        <taxon>Aristolochiaceae</taxon>
        <taxon>Aristolochia</taxon>
    </lineage>
</organism>
<evidence type="ECO:0000313" key="2">
    <source>
        <dbReference type="EMBL" id="KAG9457680.1"/>
    </source>
</evidence>
<dbReference type="PANTHER" id="PTHR34196">
    <property type="entry name" value="OS02G0697700 PROTEIN"/>
    <property type="match status" value="1"/>
</dbReference>
<accession>A0AAV7F925</accession>
<name>A0AAV7F925_ARIFI</name>
<evidence type="ECO:0000256" key="1">
    <source>
        <dbReference type="SAM" id="MobiDB-lite"/>
    </source>
</evidence>
<feature type="region of interest" description="Disordered" evidence="1">
    <location>
        <begin position="79"/>
        <end position="106"/>
    </location>
</feature>
<evidence type="ECO:0000313" key="3">
    <source>
        <dbReference type="Proteomes" id="UP000825729"/>
    </source>
</evidence>
<feature type="region of interest" description="Disordered" evidence="1">
    <location>
        <begin position="126"/>
        <end position="153"/>
    </location>
</feature>
<proteinExistence type="predicted"/>
<gene>
    <name evidence="2" type="ORF">H6P81_002188</name>
</gene>
<dbReference type="Proteomes" id="UP000825729">
    <property type="component" value="Unassembled WGS sequence"/>
</dbReference>
<sequence length="219" mass="24450">MQVVLYIIGRSVLSSDHLHTRVIMDSHFFKRVLSLFGQASLFHTGIRFLQGKGAYRGKERKGGTIAGIFSRFPGYRRSHSALPEDKNGTGVRAAEGSKETGCSKANGHGHVMEIDIDFVPIEHPVEPPDEDRPLKCPMPNSSVPNSGGMRNERSIESFRKKRVELPVAYEEEMVISPEPPAVRKRHHAPTPEYTLPLLLGTTQQCSILQMLQEGNEYES</sequence>
<protein>
    <submittedName>
        <fullName evidence="2">Uncharacterized protein</fullName>
    </submittedName>
</protein>